<keyword evidence="2" id="KW-0479">Metal-binding</keyword>
<dbReference type="EMBL" id="JAVRJZ010000012">
    <property type="protein sequence ID" value="KAK2716362.1"/>
    <property type="molecule type" value="Genomic_DNA"/>
</dbReference>
<dbReference type="GO" id="GO:0010468">
    <property type="term" value="P:regulation of gene expression"/>
    <property type="evidence" value="ECO:0007669"/>
    <property type="project" value="TreeGrafter"/>
</dbReference>
<proteinExistence type="predicted"/>
<dbReference type="Proteomes" id="UP001187531">
    <property type="component" value="Unassembled WGS sequence"/>
</dbReference>
<evidence type="ECO:0000256" key="6">
    <source>
        <dbReference type="ARBA" id="ARBA00023242"/>
    </source>
</evidence>
<dbReference type="GO" id="GO:1990837">
    <property type="term" value="F:sequence-specific double-stranded DNA binding"/>
    <property type="evidence" value="ECO:0007669"/>
    <property type="project" value="UniProtKB-ARBA"/>
</dbReference>
<evidence type="ECO:0000313" key="10">
    <source>
        <dbReference type="Proteomes" id="UP001187531"/>
    </source>
</evidence>
<feature type="domain" description="C2H2-type" evidence="8">
    <location>
        <begin position="292"/>
        <end position="319"/>
    </location>
</feature>
<dbReference type="InterPro" id="IPR013087">
    <property type="entry name" value="Znf_C2H2_type"/>
</dbReference>
<evidence type="ECO:0000256" key="3">
    <source>
        <dbReference type="ARBA" id="ARBA00022737"/>
    </source>
</evidence>
<dbReference type="SUPFAM" id="SSF57667">
    <property type="entry name" value="beta-beta-alpha zinc fingers"/>
    <property type="match status" value="3"/>
</dbReference>
<reference evidence="9" key="1">
    <citation type="submission" date="2023-07" db="EMBL/GenBank/DDBJ databases">
        <title>Chromosome-level genome assembly of Artemia franciscana.</title>
        <authorList>
            <person name="Jo E."/>
        </authorList>
    </citation>
    <scope>NUCLEOTIDE SEQUENCE</scope>
    <source>
        <tissue evidence="9">Whole body</tissue>
    </source>
</reference>
<gene>
    <name evidence="9" type="ORF">QYM36_010801</name>
</gene>
<evidence type="ECO:0000256" key="1">
    <source>
        <dbReference type="ARBA" id="ARBA00004123"/>
    </source>
</evidence>
<dbReference type="GO" id="GO:0005634">
    <property type="term" value="C:nucleus"/>
    <property type="evidence" value="ECO:0007669"/>
    <property type="project" value="UniProtKB-SubCell"/>
</dbReference>
<feature type="domain" description="C2H2-type" evidence="8">
    <location>
        <begin position="264"/>
        <end position="291"/>
    </location>
</feature>
<comment type="subcellular location">
    <subcellularLocation>
        <location evidence="1">Nucleus</location>
    </subcellularLocation>
</comment>
<dbReference type="FunFam" id="3.30.160.60:FF:000303">
    <property type="entry name" value="Zinc finger protein 41"/>
    <property type="match status" value="1"/>
</dbReference>
<dbReference type="Gene3D" id="3.30.160.60">
    <property type="entry name" value="Classic Zinc Finger"/>
    <property type="match status" value="6"/>
</dbReference>
<dbReference type="FunFam" id="3.30.160.60:FF:000690">
    <property type="entry name" value="Zinc finger protein 354C"/>
    <property type="match status" value="3"/>
</dbReference>
<dbReference type="InterPro" id="IPR050331">
    <property type="entry name" value="Zinc_finger"/>
</dbReference>
<dbReference type="InterPro" id="IPR036236">
    <property type="entry name" value="Znf_C2H2_sf"/>
</dbReference>
<dbReference type="PANTHER" id="PTHR16515">
    <property type="entry name" value="PR DOMAIN ZINC FINGER PROTEIN"/>
    <property type="match status" value="1"/>
</dbReference>
<evidence type="ECO:0000256" key="2">
    <source>
        <dbReference type="ARBA" id="ARBA00022723"/>
    </source>
</evidence>
<evidence type="ECO:0000259" key="8">
    <source>
        <dbReference type="PROSITE" id="PS50157"/>
    </source>
</evidence>
<dbReference type="GO" id="GO:0008270">
    <property type="term" value="F:zinc ion binding"/>
    <property type="evidence" value="ECO:0007669"/>
    <property type="project" value="UniProtKB-KW"/>
</dbReference>
<organism evidence="9 10">
    <name type="scientific">Artemia franciscana</name>
    <name type="common">Brine shrimp</name>
    <name type="synonym">Artemia sanfranciscana</name>
    <dbReference type="NCBI Taxonomy" id="6661"/>
    <lineage>
        <taxon>Eukaryota</taxon>
        <taxon>Metazoa</taxon>
        <taxon>Ecdysozoa</taxon>
        <taxon>Arthropoda</taxon>
        <taxon>Crustacea</taxon>
        <taxon>Branchiopoda</taxon>
        <taxon>Anostraca</taxon>
        <taxon>Artemiidae</taxon>
        <taxon>Artemia</taxon>
    </lineage>
</organism>
<feature type="domain" description="C2H2-type" evidence="8">
    <location>
        <begin position="236"/>
        <end position="263"/>
    </location>
</feature>
<evidence type="ECO:0000313" key="9">
    <source>
        <dbReference type="EMBL" id="KAK2716362.1"/>
    </source>
</evidence>
<accession>A0AA88I6S5</accession>
<dbReference type="PANTHER" id="PTHR16515:SF49">
    <property type="entry name" value="GASTRULA ZINC FINGER PROTEIN XLCGF49.1-LIKE-RELATED"/>
    <property type="match status" value="1"/>
</dbReference>
<keyword evidence="4 7" id="KW-0863">Zinc-finger</keyword>
<evidence type="ECO:0000256" key="7">
    <source>
        <dbReference type="PROSITE-ProRule" id="PRU00042"/>
    </source>
</evidence>
<keyword evidence="5" id="KW-0862">Zinc</keyword>
<dbReference type="FunFam" id="3.30.160.60:FF:001498">
    <property type="entry name" value="Zinc finger protein 404"/>
    <property type="match status" value="2"/>
</dbReference>
<feature type="domain" description="C2H2-type" evidence="8">
    <location>
        <begin position="152"/>
        <end position="179"/>
    </location>
</feature>
<protein>
    <recommendedName>
        <fullName evidence="8">C2H2-type domain-containing protein</fullName>
    </recommendedName>
</protein>
<dbReference type="GO" id="GO:0003682">
    <property type="term" value="F:chromatin binding"/>
    <property type="evidence" value="ECO:0007669"/>
    <property type="project" value="UniProtKB-ARBA"/>
</dbReference>
<sequence length="323" mass="37380">MMDPSTILELAVIEEDVKISSMLCNAKFQPENNTIFNSEFASDFINQERDPKTNKGKVCPPVFLMEDKLSNEAEYGCSPEVKLEEFSTKDDDGELNLTDEQLIVISDKMPIAKATEPQLLILEHPTSLDINKTPNSDCEEYFPSGAETQKPFTCEFCTNTFSFKSDLTRHIRIHTGEKPYQCDLCKKSFSRKYGLTCHRLKHTGENLFICEICQKKFSSRSNLTCHMSIHAEDKPFECEICGKKFPRRCNLNHHMIIHSKEKPYECEICERRFPKKSHLTYHSRTHTGEKPYECDICKKNFNRISNLNRHKRNHLGKSSIGDY</sequence>
<feature type="domain" description="C2H2-type" evidence="8">
    <location>
        <begin position="180"/>
        <end position="207"/>
    </location>
</feature>
<dbReference type="Pfam" id="PF00096">
    <property type="entry name" value="zf-C2H2"/>
    <property type="match status" value="3"/>
</dbReference>
<keyword evidence="3" id="KW-0677">Repeat</keyword>
<dbReference type="PROSITE" id="PS50157">
    <property type="entry name" value="ZINC_FINGER_C2H2_2"/>
    <property type="match status" value="6"/>
</dbReference>
<comment type="caution">
    <text evidence="9">The sequence shown here is derived from an EMBL/GenBank/DDBJ whole genome shotgun (WGS) entry which is preliminary data.</text>
</comment>
<dbReference type="SMART" id="SM00355">
    <property type="entry name" value="ZnF_C2H2"/>
    <property type="match status" value="6"/>
</dbReference>
<dbReference type="Pfam" id="PF13912">
    <property type="entry name" value="zf-C2H2_6"/>
    <property type="match status" value="1"/>
</dbReference>
<feature type="domain" description="C2H2-type" evidence="8">
    <location>
        <begin position="208"/>
        <end position="235"/>
    </location>
</feature>
<name>A0AA88I6S5_ARTSF</name>
<dbReference type="AlphaFoldDB" id="A0AA88I6S5"/>
<keyword evidence="10" id="KW-1185">Reference proteome</keyword>
<evidence type="ECO:0000256" key="4">
    <source>
        <dbReference type="ARBA" id="ARBA00022771"/>
    </source>
</evidence>
<evidence type="ECO:0000256" key="5">
    <source>
        <dbReference type="ARBA" id="ARBA00022833"/>
    </source>
</evidence>
<dbReference type="PROSITE" id="PS00028">
    <property type="entry name" value="ZINC_FINGER_C2H2_1"/>
    <property type="match status" value="6"/>
</dbReference>
<dbReference type="Pfam" id="PF13465">
    <property type="entry name" value="zf-H2C2_2"/>
    <property type="match status" value="1"/>
</dbReference>
<keyword evidence="6" id="KW-0539">Nucleus</keyword>
<dbReference type="EMBL" id="JAVRJZ010000012">
    <property type="protein sequence ID" value="KAK2716361.1"/>
    <property type="molecule type" value="Genomic_DNA"/>
</dbReference>